<evidence type="ECO:0000313" key="1">
    <source>
        <dbReference type="EMBL" id="SDC90745.1"/>
    </source>
</evidence>
<protein>
    <submittedName>
        <fullName evidence="1">Uncharacterized protein</fullName>
    </submittedName>
</protein>
<accession>A0A1G6QGG9</accession>
<name>A0A1G6QGG9_NIADE</name>
<dbReference type="AlphaFoldDB" id="A0A1G6QGG9"/>
<reference evidence="2" key="1">
    <citation type="submission" date="2016-10" db="EMBL/GenBank/DDBJ databases">
        <authorList>
            <person name="Varghese N."/>
            <person name="Submissions S."/>
        </authorList>
    </citation>
    <scope>NUCLEOTIDE SEQUENCE [LARGE SCALE GENOMIC DNA]</scope>
    <source>
        <strain evidence="2">DSM 25811 / CCM 8410 / LMG 26954 / E90</strain>
    </source>
</reference>
<organism evidence="1 2">
    <name type="scientific">Niabella drilacis (strain DSM 25811 / CCM 8410 / CCUG 62505 / LMG 26954 / E90)</name>
    <dbReference type="NCBI Taxonomy" id="1285928"/>
    <lineage>
        <taxon>Bacteria</taxon>
        <taxon>Pseudomonadati</taxon>
        <taxon>Bacteroidota</taxon>
        <taxon>Chitinophagia</taxon>
        <taxon>Chitinophagales</taxon>
        <taxon>Chitinophagaceae</taxon>
        <taxon>Niabella</taxon>
    </lineage>
</organism>
<keyword evidence="2" id="KW-1185">Reference proteome</keyword>
<dbReference type="EMBL" id="FMZO01000004">
    <property type="protein sequence ID" value="SDC90745.1"/>
    <property type="molecule type" value="Genomic_DNA"/>
</dbReference>
<sequence>MINNSTAQLEKILSVYMPKQWITRTFLEKKDLNEPEYRKNTDWGVIHASNVSNEVLVLLMDIGSAYGLQSAAYQDACTYYLSTVFYLIHCELEYKAGNSSAKGMPEHIRQVYVQAIYTAKYILDALDNMNLYMTIPIFQEAKHIRAHIEIIDRALSKKKGFFRRLFR</sequence>
<proteinExistence type="predicted"/>
<evidence type="ECO:0000313" key="2">
    <source>
        <dbReference type="Proteomes" id="UP000198757"/>
    </source>
</evidence>
<dbReference type="Proteomes" id="UP000198757">
    <property type="component" value="Unassembled WGS sequence"/>
</dbReference>
<gene>
    <name evidence="1" type="ORF">SAMN04487894_104381</name>
</gene>